<organism evidence="1 2">
    <name type="scientific">Actinocrispum wychmicini</name>
    <dbReference type="NCBI Taxonomy" id="1213861"/>
    <lineage>
        <taxon>Bacteria</taxon>
        <taxon>Bacillati</taxon>
        <taxon>Actinomycetota</taxon>
        <taxon>Actinomycetes</taxon>
        <taxon>Pseudonocardiales</taxon>
        <taxon>Pseudonocardiaceae</taxon>
        <taxon>Actinocrispum</taxon>
    </lineage>
</organism>
<protein>
    <recommendedName>
        <fullName evidence="3">Carbohydrate binding protein</fullName>
    </recommendedName>
</protein>
<keyword evidence="2" id="KW-1185">Reference proteome</keyword>
<evidence type="ECO:0000313" key="2">
    <source>
        <dbReference type="Proteomes" id="UP000295680"/>
    </source>
</evidence>
<dbReference type="Proteomes" id="UP000295680">
    <property type="component" value="Unassembled WGS sequence"/>
</dbReference>
<name>A0A4R2JEY8_9PSEU</name>
<proteinExistence type="predicted"/>
<gene>
    <name evidence="1" type="ORF">EV192_106594</name>
</gene>
<dbReference type="EMBL" id="SLWS01000006">
    <property type="protein sequence ID" value="TCO57117.1"/>
    <property type="molecule type" value="Genomic_DNA"/>
</dbReference>
<dbReference type="InterPro" id="IPR013320">
    <property type="entry name" value="ConA-like_dom_sf"/>
</dbReference>
<evidence type="ECO:0008006" key="3">
    <source>
        <dbReference type="Google" id="ProtNLM"/>
    </source>
</evidence>
<dbReference type="RefSeq" id="WP_132120905.1">
    <property type="nucleotide sequence ID" value="NZ_SLWS01000006.1"/>
</dbReference>
<sequence>MVRPLFDFVADFTAGPPAVPGAAAVSLNSVAGTRTQAWQTRRGRQYELGNAEAGTMTVSVFDRAETLNPANTSSAWNSGANTLLPYRCIQRAGLWNAASSNLAGNVLNSTNTPPGSSTAYDPSFETTVAWTSVFGTAATRVVSTTQAFAGTHSCAATLTASSDRVGGLMWTVPGQTYTLSVYVYVPATYTVTLVFGQYSPTVTTYGSATSSTTAAWQRLSVTATATNAVSYLHVKSGTAPGFPFTVYLDACQLELASSASAFTTTGPKRSPRYTGYIERYPQTWTDAGFRGVKPLEAVDALSVLSRTVINQTYQSTIAADNPYIYIPYTDQALPLTVQLPKGGQPYLAYTSVAPSGQVNLGGDTFLDGSAAANVSQQNDTPPTASPSAHNTYLGTQGMQTMIPNAFTIEAWVKLTSGTAFLGAATIGVGENVYNQPIPLPDGPRDYLGWYTTGGQLMVFFTNTASLGFGPFVPNPATWTGFPDGQWHYLAICLRASGGGFDTAVDGAFNSWVWSPAPTAAQFPIMNLFVEATTGYGTPTTSVSVAQLAAYPAALSSSQLLAHYKRGIGYINELAGARVARLLNTYWSATAYTAAAGYAKLAPDFGYDDANSPQSARTMLDVLQEITATENSFLYASADGRVVWEDRASRYTQQTSAATIGNSAGQLHPEGIEYDYDPTYVYSQANLSRPANSNFAPQINATSQTAYGQRILSATLQVNSDFDLSQAAIFYLNRYSKPGGAPGLNAPPRVRRLVLSPASDPTMWNFVLGLELSQRITVAMRTSAGTLITGDYYVEAIAEQGSPADGSYTVELQCSPVFVPTAWILGDSTYGVLGTSTVPVY</sequence>
<dbReference type="AlphaFoldDB" id="A0A4R2JEY8"/>
<dbReference type="Gene3D" id="2.60.120.260">
    <property type="entry name" value="Galactose-binding domain-like"/>
    <property type="match status" value="1"/>
</dbReference>
<dbReference type="OrthoDB" id="3445328at2"/>
<dbReference type="Gene3D" id="2.60.120.200">
    <property type="match status" value="1"/>
</dbReference>
<reference evidence="1 2" key="1">
    <citation type="submission" date="2019-03" db="EMBL/GenBank/DDBJ databases">
        <title>Genomic Encyclopedia of Type Strains, Phase IV (KMG-IV): sequencing the most valuable type-strain genomes for metagenomic binning, comparative biology and taxonomic classification.</title>
        <authorList>
            <person name="Goeker M."/>
        </authorList>
    </citation>
    <scope>NUCLEOTIDE SEQUENCE [LARGE SCALE GENOMIC DNA]</scope>
    <source>
        <strain evidence="1 2">DSM 45934</strain>
    </source>
</reference>
<evidence type="ECO:0000313" key="1">
    <source>
        <dbReference type="EMBL" id="TCO57117.1"/>
    </source>
</evidence>
<dbReference type="SUPFAM" id="SSF49899">
    <property type="entry name" value="Concanavalin A-like lectins/glucanases"/>
    <property type="match status" value="1"/>
</dbReference>
<comment type="caution">
    <text evidence="1">The sequence shown here is derived from an EMBL/GenBank/DDBJ whole genome shotgun (WGS) entry which is preliminary data.</text>
</comment>
<accession>A0A4R2JEY8</accession>